<evidence type="ECO:0000313" key="7">
    <source>
        <dbReference type="EMBL" id="PEG51672.1"/>
    </source>
</evidence>
<dbReference type="SUPFAM" id="SSF48498">
    <property type="entry name" value="Tetracyclin repressor-like, C-terminal domain"/>
    <property type="match status" value="1"/>
</dbReference>
<gene>
    <name evidence="7" type="ORF">CRI78_25295</name>
</gene>
<organism evidence="7 8">
    <name type="scientific">Mycolicibacterium diernhoferi</name>
    <dbReference type="NCBI Taxonomy" id="1801"/>
    <lineage>
        <taxon>Bacteria</taxon>
        <taxon>Bacillati</taxon>
        <taxon>Actinomycetota</taxon>
        <taxon>Actinomycetes</taxon>
        <taxon>Mycobacteriales</taxon>
        <taxon>Mycobacteriaceae</taxon>
        <taxon>Mycolicibacterium</taxon>
    </lineage>
</organism>
<dbReference type="Pfam" id="PF21597">
    <property type="entry name" value="TetR_C_43"/>
    <property type="match status" value="1"/>
</dbReference>
<evidence type="ECO:0000256" key="5">
    <source>
        <dbReference type="SAM" id="MobiDB-lite"/>
    </source>
</evidence>
<dbReference type="SUPFAM" id="SSF46689">
    <property type="entry name" value="Homeodomain-like"/>
    <property type="match status" value="1"/>
</dbReference>
<evidence type="ECO:0000313" key="8">
    <source>
        <dbReference type="Proteomes" id="UP000220340"/>
    </source>
</evidence>
<name>A0A2A7NMA5_9MYCO</name>
<dbReference type="OrthoDB" id="9795011at2"/>
<dbReference type="AlphaFoldDB" id="A0A2A7NMA5"/>
<dbReference type="PANTHER" id="PTHR30055:SF234">
    <property type="entry name" value="HTH-TYPE TRANSCRIPTIONAL REGULATOR BETI"/>
    <property type="match status" value="1"/>
</dbReference>
<dbReference type="InterPro" id="IPR036271">
    <property type="entry name" value="Tet_transcr_reg_TetR-rel_C_sf"/>
</dbReference>
<evidence type="ECO:0000256" key="3">
    <source>
        <dbReference type="ARBA" id="ARBA00023163"/>
    </source>
</evidence>
<dbReference type="InterPro" id="IPR001647">
    <property type="entry name" value="HTH_TetR"/>
</dbReference>
<reference evidence="7 8" key="1">
    <citation type="submission" date="2017-10" db="EMBL/GenBank/DDBJ databases">
        <title>The new phylogeny of genus Mycobacterium.</title>
        <authorList>
            <person name="Tortoli E."/>
            <person name="Trovato A."/>
            <person name="Cirillo D.M."/>
        </authorList>
    </citation>
    <scope>NUCLEOTIDE SEQUENCE [LARGE SCALE GENOMIC DNA]</scope>
    <source>
        <strain evidence="7 8">IP141170001</strain>
    </source>
</reference>
<comment type="caution">
    <text evidence="7">The sequence shown here is derived from an EMBL/GenBank/DDBJ whole genome shotgun (WGS) entry which is preliminary data.</text>
</comment>
<evidence type="ECO:0000256" key="1">
    <source>
        <dbReference type="ARBA" id="ARBA00023015"/>
    </source>
</evidence>
<dbReference type="PROSITE" id="PS50977">
    <property type="entry name" value="HTH_TETR_2"/>
    <property type="match status" value="1"/>
</dbReference>
<keyword evidence="2 4" id="KW-0238">DNA-binding</keyword>
<accession>A0A2A7NMA5</accession>
<dbReference type="Pfam" id="PF00440">
    <property type="entry name" value="TetR_N"/>
    <property type="match status" value="1"/>
</dbReference>
<feature type="region of interest" description="Disordered" evidence="5">
    <location>
        <begin position="61"/>
        <end position="81"/>
    </location>
</feature>
<evidence type="ECO:0000256" key="4">
    <source>
        <dbReference type="PROSITE-ProRule" id="PRU00335"/>
    </source>
</evidence>
<keyword evidence="3" id="KW-0804">Transcription</keyword>
<feature type="DNA-binding region" description="H-T-H motif" evidence="4">
    <location>
        <begin position="108"/>
        <end position="127"/>
    </location>
</feature>
<dbReference type="Proteomes" id="UP000220340">
    <property type="component" value="Unassembled WGS sequence"/>
</dbReference>
<keyword evidence="1" id="KW-0805">Transcription regulation</keyword>
<feature type="domain" description="HTH tetR-type" evidence="6">
    <location>
        <begin position="86"/>
        <end position="145"/>
    </location>
</feature>
<keyword evidence="8" id="KW-1185">Reference proteome</keyword>
<dbReference type="EMBL" id="PDCR01000045">
    <property type="protein sequence ID" value="PEG51672.1"/>
    <property type="molecule type" value="Genomic_DNA"/>
</dbReference>
<dbReference type="PRINTS" id="PR00455">
    <property type="entry name" value="HTHTETR"/>
</dbReference>
<evidence type="ECO:0000256" key="2">
    <source>
        <dbReference type="ARBA" id="ARBA00023125"/>
    </source>
</evidence>
<dbReference type="GO" id="GO:0003700">
    <property type="term" value="F:DNA-binding transcription factor activity"/>
    <property type="evidence" value="ECO:0007669"/>
    <property type="project" value="TreeGrafter"/>
</dbReference>
<dbReference type="InterPro" id="IPR050109">
    <property type="entry name" value="HTH-type_TetR-like_transc_reg"/>
</dbReference>
<sequence>MPTAGARFCRARRVQGGHLASKAESFFRFNVGYPEARFHFEEWGSDVAFSTARGDRQLDDVSYPGGVLRPESSVDSDGKTLRRDAARNRQRVLDAAAEAFAEVGLDVGYEEIARRAGVGVGTVYRRFPERAELVIALFESRVDALVDVADAALEKPDGLAGLRWFLERAVEMQIEDRGLQELVAGSSFRDERLVRVRRRIEPAVASLLDRAKREGAVRADVEPLDVGALMMVVSTMRTPSQPQLWRRYLELVFDALAPRAEGTRPLPLRAPTEAEMEELAISMRKGNQH</sequence>
<dbReference type="InterPro" id="IPR049445">
    <property type="entry name" value="TetR_SbtR-like_C"/>
</dbReference>
<dbReference type="InterPro" id="IPR009057">
    <property type="entry name" value="Homeodomain-like_sf"/>
</dbReference>
<dbReference type="Gene3D" id="1.10.357.10">
    <property type="entry name" value="Tetracycline Repressor, domain 2"/>
    <property type="match status" value="1"/>
</dbReference>
<protein>
    <submittedName>
        <fullName evidence="7">TetR/AcrR family transcriptional regulator</fullName>
    </submittedName>
</protein>
<dbReference type="GO" id="GO:0000976">
    <property type="term" value="F:transcription cis-regulatory region binding"/>
    <property type="evidence" value="ECO:0007669"/>
    <property type="project" value="TreeGrafter"/>
</dbReference>
<proteinExistence type="predicted"/>
<dbReference type="PANTHER" id="PTHR30055">
    <property type="entry name" value="HTH-TYPE TRANSCRIPTIONAL REGULATOR RUTR"/>
    <property type="match status" value="1"/>
</dbReference>
<evidence type="ECO:0000259" key="6">
    <source>
        <dbReference type="PROSITE" id="PS50977"/>
    </source>
</evidence>